<dbReference type="GO" id="GO:0008422">
    <property type="term" value="F:beta-glucosidase activity"/>
    <property type="evidence" value="ECO:0007669"/>
    <property type="project" value="UniProtKB-EC"/>
</dbReference>
<dbReference type="Pfam" id="PF01915">
    <property type="entry name" value="Glyco_hydro_3_C"/>
    <property type="match status" value="1"/>
</dbReference>
<evidence type="ECO:0000256" key="1">
    <source>
        <dbReference type="ARBA" id="ARBA00000448"/>
    </source>
</evidence>
<dbReference type="InterPro" id="IPR036881">
    <property type="entry name" value="Glyco_hydro_3_C_sf"/>
</dbReference>
<dbReference type="InterPro" id="IPR001764">
    <property type="entry name" value="Glyco_hydro_3_N"/>
</dbReference>
<evidence type="ECO:0000256" key="9">
    <source>
        <dbReference type="ARBA" id="ARBA00023001"/>
    </source>
</evidence>
<dbReference type="InterPro" id="IPR013783">
    <property type="entry name" value="Ig-like_fold"/>
</dbReference>
<evidence type="ECO:0000256" key="7">
    <source>
        <dbReference type="ARBA" id="ARBA00022729"/>
    </source>
</evidence>
<dbReference type="SMART" id="SM01217">
    <property type="entry name" value="Fn3_like"/>
    <property type="match status" value="1"/>
</dbReference>
<comment type="similarity">
    <text evidence="4">Belongs to the glycosyl hydrolase 3 family.</text>
</comment>
<feature type="signal peptide" evidence="18">
    <location>
        <begin position="1"/>
        <end position="22"/>
    </location>
</feature>
<evidence type="ECO:0000256" key="10">
    <source>
        <dbReference type="ARBA" id="ARBA00023180"/>
    </source>
</evidence>
<dbReference type="Gene3D" id="3.20.20.300">
    <property type="entry name" value="Glycoside hydrolase, family 3, N-terminal domain"/>
    <property type="match status" value="1"/>
</dbReference>
<dbReference type="InterPro" id="IPR002772">
    <property type="entry name" value="Glyco_hydro_3_C"/>
</dbReference>
<evidence type="ECO:0000256" key="18">
    <source>
        <dbReference type="SAM" id="SignalP"/>
    </source>
</evidence>
<dbReference type="InterPro" id="IPR026891">
    <property type="entry name" value="Fn3-like"/>
</dbReference>
<evidence type="ECO:0000256" key="11">
    <source>
        <dbReference type="ARBA" id="ARBA00023277"/>
    </source>
</evidence>
<accession>A0A9Q0B9C4</accession>
<dbReference type="Pfam" id="PF00933">
    <property type="entry name" value="Glyco_hydro_3"/>
    <property type="match status" value="1"/>
</dbReference>
<dbReference type="Gene3D" id="2.60.40.10">
    <property type="entry name" value="Immunoglobulins"/>
    <property type="match status" value="1"/>
</dbReference>
<dbReference type="SUPFAM" id="SSF51445">
    <property type="entry name" value="(Trans)glycosidases"/>
    <property type="match status" value="1"/>
</dbReference>
<gene>
    <name evidence="20" type="ORF">CABS02_02899</name>
</gene>
<keyword evidence="6" id="KW-0964">Secreted</keyword>
<dbReference type="EC" id="3.2.1.21" evidence="5"/>
<evidence type="ECO:0000256" key="14">
    <source>
        <dbReference type="ARBA" id="ARBA00070030"/>
    </source>
</evidence>
<evidence type="ECO:0000256" key="15">
    <source>
        <dbReference type="ARBA" id="ARBA00078013"/>
    </source>
</evidence>
<dbReference type="SUPFAM" id="SSF52279">
    <property type="entry name" value="Beta-D-glucan exohydrolase, C-terminal domain"/>
    <property type="match status" value="1"/>
</dbReference>
<evidence type="ECO:0000256" key="2">
    <source>
        <dbReference type="ARBA" id="ARBA00004613"/>
    </source>
</evidence>
<feature type="chain" id="PRO_5040439175" description="Beta-glucosidase cel3A" evidence="18">
    <location>
        <begin position="23"/>
        <end position="796"/>
    </location>
</feature>
<dbReference type="InterPro" id="IPR017853">
    <property type="entry name" value="GH"/>
</dbReference>
<dbReference type="GO" id="GO:0005576">
    <property type="term" value="C:extracellular region"/>
    <property type="evidence" value="ECO:0007669"/>
    <property type="project" value="UniProtKB-SubCell"/>
</dbReference>
<comment type="caution">
    <text evidence="20">The sequence shown here is derived from an EMBL/GenBank/DDBJ whole genome shotgun (WGS) entry which is preliminary data.</text>
</comment>
<dbReference type="FunFam" id="3.20.20.300:FF:000002">
    <property type="entry name" value="Probable beta-glucosidase"/>
    <property type="match status" value="1"/>
</dbReference>
<keyword evidence="10" id="KW-0325">Glycoprotein</keyword>
<dbReference type="OrthoDB" id="416222at2759"/>
<comment type="pathway">
    <text evidence="3">Glycan metabolism; cellulose degradation.</text>
</comment>
<organism evidence="20 21">
    <name type="scientific">Colletotrichum abscissum</name>
    <dbReference type="NCBI Taxonomy" id="1671311"/>
    <lineage>
        <taxon>Eukaryota</taxon>
        <taxon>Fungi</taxon>
        <taxon>Dikarya</taxon>
        <taxon>Ascomycota</taxon>
        <taxon>Pezizomycotina</taxon>
        <taxon>Sordariomycetes</taxon>
        <taxon>Hypocreomycetidae</taxon>
        <taxon>Glomerellales</taxon>
        <taxon>Glomerellaceae</taxon>
        <taxon>Colletotrichum</taxon>
        <taxon>Colletotrichum acutatum species complex</taxon>
    </lineage>
</organism>
<dbReference type="AlphaFoldDB" id="A0A9Q0B9C4"/>
<dbReference type="Pfam" id="PF14310">
    <property type="entry name" value="Fn3-like"/>
    <property type="match status" value="1"/>
</dbReference>
<dbReference type="PANTHER" id="PTHR42715:SF5">
    <property type="entry name" value="BETA-GLUCOSIDASE M-RELATED"/>
    <property type="match status" value="1"/>
</dbReference>
<dbReference type="InterPro" id="IPR036962">
    <property type="entry name" value="Glyco_hydro_3_N_sf"/>
</dbReference>
<evidence type="ECO:0000256" key="3">
    <source>
        <dbReference type="ARBA" id="ARBA00004987"/>
    </source>
</evidence>
<protein>
    <recommendedName>
        <fullName evidence="14">Beta-glucosidase cel3A</fullName>
        <ecNumber evidence="5">3.2.1.21</ecNumber>
    </recommendedName>
    <alternativeName>
        <fullName evidence="15">Beta-D-glucoside glucohydrolase cel3A</fullName>
    </alternativeName>
    <alternativeName>
        <fullName evidence="17">Cellobiase cel3A</fullName>
    </alternativeName>
    <alternativeName>
        <fullName evidence="16">Gentiobiase cel3A</fullName>
    </alternativeName>
</protein>
<name>A0A9Q0B9C4_9PEZI</name>
<keyword evidence="13" id="KW-0624">Polysaccharide degradation</keyword>
<keyword evidence="11" id="KW-0119">Carbohydrate metabolism</keyword>
<evidence type="ECO:0000256" key="13">
    <source>
        <dbReference type="ARBA" id="ARBA00023326"/>
    </source>
</evidence>
<dbReference type="Proteomes" id="UP001056436">
    <property type="component" value="Unassembled WGS sequence"/>
</dbReference>
<keyword evidence="7 18" id="KW-0732">Signal</keyword>
<dbReference type="PANTHER" id="PTHR42715">
    <property type="entry name" value="BETA-GLUCOSIDASE"/>
    <property type="match status" value="1"/>
</dbReference>
<evidence type="ECO:0000256" key="5">
    <source>
        <dbReference type="ARBA" id="ARBA00012744"/>
    </source>
</evidence>
<evidence type="ECO:0000259" key="19">
    <source>
        <dbReference type="SMART" id="SM01217"/>
    </source>
</evidence>
<feature type="domain" description="Fibronectin type III-like" evidence="19">
    <location>
        <begin position="720"/>
        <end position="785"/>
    </location>
</feature>
<evidence type="ECO:0000256" key="16">
    <source>
        <dbReference type="ARBA" id="ARBA00083231"/>
    </source>
</evidence>
<comment type="subcellular location">
    <subcellularLocation>
        <location evidence="2">Secreted</location>
    </subcellularLocation>
</comment>
<keyword evidence="21" id="KW-1185">Reference proteome</keyword>
<keyword evidence="9" id="KW-0136">Cellulose degradation</keyword>
<evidence type="ECO:0000256" key="8">
    <source>
        <dbReference type="ARBA" id="ARBA00022801"/>
    </source>
</evidence>
<dbReference type="PRINTS" id="PR00133">
    <property type="entry name" value="GLHYDRLASE3"/>
</dbReference>
<dbReference type="Gene3D" id="3.40.50.1700">
    <property type="entry name" value="Glycoside hydrolase family 3 C-terminal domain"/>
    <property type="match status" value="1"/>
</dbReference>
<proteinExistence type="inferred from homology"/>
<evidence type="ECO:0000313" key="20">
    <source>
        <dbReference type="EMBL" id="KAI3556892.1"/>
    </source>
</evidence>
<dbReference type="EMBL" id="SDAQ01000010">
    <property type="protein sequence ID" value="KAI3556892.1"/>
    <property type="molecule type" value="Genomic_DNA"/>
</dbReference>
<evidence type="ECO:0000256" key="17">
    <source>
        <dbReference type="ARBA" id="ARBA00083611"/>
    </source>
</evidence>
<evidence type="ECO:0000313" key="21">
    <source>
        <dbReference type="Proteomes" id="UP001056436"/>
    </source>
</evidence>
<reference evidence="20" key="1">
    <citation type="submission" date="2019-01" db="EMBL/GenBank/DDBJ databases">
        <title>Colletotrichum abscissum LGMF1257.</title>
        <authorList>
            <person name="Baroncelli R."/>
        </authorList>
    </citation>
    <scope>NUCLEOTIDE SEQUENCE</scope>
    <source>
        <strain evidence="20">Ca142</strain>
    </source>
</reference>
<keyword evidence="8" id="KW-0378">Hydrolase</keyword>
<dbReference type="InterPro" id="IPR050288">
    <property type="entry name" value="Cellulose_deg_GH3"/>
</dbReference>
<evidence type="ECO:0000256" key="6">
    <source>
        <dbReference type="ARBA" id="ARBA00022525"/>
    </source>
</evidence>
<evidence type="ECO:0000256" key="4">
    <source>
        <dbReference type="ARBA" id="ARBA00005336"/>
    </source>
</evidence>
<evidence type="ECO:0000256" key="12">
    <source>
        <dbReference type="ARBA" id="ARBA00023295"/>
    </source>
</evidence>
<sequence length="796" mass="86143">MMFDGLLLYAITAAATVIQSDAHFYGESPPVYPAPNMTGAGDWADAYGKAKALIAEMSLDEKSNLTYGVSITHNGCSGNIPGVSRLGFPGLCLQDAGNGVRGTDMVNSYPAGMNVGARSESPFTILRDADRTSWNKKLTKLRGHYLGGEFRTKGVNVALGPAVGPLGRVALGGRNWEVFSNDPYLCGSLAAETITGIQEQGVMASVKHFIGNEQETNRRPLEGSEPPVEAVSSNIDDKTLHELYLWPFQDAMKAGAANVMCSYNRVNNSYACANSKLLNGVLKTELGFQGFTVSDWDAQHSGVASALAGLDMAMPGSVYWGANLTTAIQNGSVPESRLDDMATRIVASWYYLSQNEGYPEPGIGIPFEIRGPHKRINARDPNAVPVLFQGATEGHVLVKNLDALPLKGPQVVSVFGYSATTYQAWGPVQGMDMLKWLLGQTNANLTELLLASRSQDLRSSAIAMNGTIFTGGGSGSTTPGWIYSPLDALTQRAMKDGTDLLWDTVSPAPSVSESDACLVFINAWATETLDRSALYDDYSDGLVNSVADQCSNTIVVIHNAGIRLVDGFVDHPNVTAIIYAHLPGQSSGEATIALLYGDENFSGKLPYTVARQPSDYGDLLDPDLPEGSFTLFPQSDFDEGTTIDYRAFDAFNITPRYEFGFGMSYTTFEYADLSISCRDGLSHDEYPSGPIEQGGHLDLWDNLGDVQFRIKNTGGVAGQEISQLYLDGTDSLKHLRGFEKVALEPGQTETVTLSLTRRDLSEWDTVSQNWKLRTGRIRLWVGASSRDIRLEGFLEL</sequence>
<comment type="catalytic activity">
    <reaction evidence="1">
        <text>Hydrolysis of terminal, non-reducing beta-D-glucosyl residues with release of beta-D-glucose.</text>
        <dbReference type="EC" id="3.2.1.21"/>
    </reaction>
</comment>
<keyword evidence="12" id="KW-0326">Glycosidase</keyword>
<dbReference type="GO" id="GO:0030245">
    <property type="term" value="P:cellulose catabolic process"/>
    <property type="evidence" value="ECO:0007669"/>
    <property type="project" value="UniProtKB-KW"/>
</dbReference>